<comment type="caution">
    <text evidence="1">The sequence shown here is derived from an EMBL/GenBank/DDBJ whole genome shotgun (WGS) entry which is preliminary data.</text>
</comment>
<protein>
    <submittedName>
        <fullName evidence="1">Uncharacterized protein</fullName>
    </submittedName>
</protein>
<proteinExistence type="predicted"/>
<dbReference type="Proteomes" id="UP000266644">
    <property type="component" value="Unassembled WGS sequence"/>
</dbReference>
<organism evidence="1 2">
    <name type="scientific">Bacteroides fragilis</name>
    <dbReference type="NCBI Taxonomy" id="817"/>
    <lineage>
        <taxon>Bacteria</taxon>
        <taxon>Pseudomonadati</taxon>
        <taxon>Bacteroidota</taxon>
        <taxon>Bacteroidia</taxon>
        <taxon>Bacteroidales</taxon>
        <taxon>Bacteroidaceae</taxon>
        <taxon>Bacteroides</taxon>
    </lineage>
</organism>
<accession>A0A396BYE3</accession>
<evidence type="ECO:0000313" key="1">
    <source>
        <dbReference type="EMBL" id="RHH09852.1"/>
    </source>
</evidence>
<reference evidence="1 2" key="1">
    <citation type="submission" date="2018-08" db="EMBL/GenBank/DDBJ databases">
        <title>A genome reference for cultivated species of the human gut microbiota.</title>
        <authorList>
            <person name="Zou Y."/>
            <person name="Xue W."/>
            <person name="Luo G."/>
        </authorList>
    </citation>
    <scope>NUCLEOTIDE SEQUENCE [LARGE SCALE GENOMIC DNA]</scope>
    <source>
        <strain evidence="1 2">AM18-6</strain>
    </source>
</reference>
<dbReference type="EMBL" id="QRJE01000021">
    <property type="protein sequence ID" value="RHH09852.1"/>
    <property type="molecule type" value="Genomic_DNA"/>
</dbReference>
<gene>
    <name evidence="1" type="ORF">DW228_13590</name>
</gene>
<evidence type="ECO:0000313" key="2">
    <source>
        <dbReference type="Proteomes" id="UP000266644"/>
    </source>
</evidence>
<dbReference type="AlphaFoldDB" id="A0A396BYE3"/>
<name>A0A396BYE3_BACFG</name>
<sequence length="53" mass="5766">METGGGGVSGGSYKWDRKGIIARMAGLPGRRARQRFGAVVREHLHLNCNLITN</sequence>